<accession>A0A2M9A6M5</accession>
<gene>
    <name evidence="1" type="ORF">BGX16_1334</name>
</gene>
<protein>
    <submittedName>
        <fullName evidence="1">Uncharacterized protein</fullName>
    </submittedName>
</protein>
<proteinExistence type="predicted"/>
<name>A0A2M9A6M5_9BACT</name>
<evidence type="ECO:0000313" key="1">
    <source>
        <dbReference type="EMBL" id="PJJ41370.1"/>
    </source>
</evidence>
<organism evidence="1 2">
    <name type="scientific">Hallerella succinigenes</name>
    <dbReference type="NCBI Taxonomy" id="1896222"/>
    <lineage>
        <taxon>Bacteria</taxon>
        <taxon>Pseudomonadati</taxon>
        <taxon>Fibrobacterota</taxon>
        <taxon>Fibrobacteria</taxon>
        <taxon>Fibrobacterales</taxon>
        <taxon>Fibrobacteraceae</taxon>
        <taxon>Hallerella</taxon>
    </lineage>
</organism>
<dbReference type="AlphaFoldDB" id="A0A2M9A6M5"/>
<reference evidence="1 2" key="1">
    <citation type="submission" date="2017-11" db="EMBL/GenBank/DDBJ databases">
        <title>Animal gut microbial communities from fecal samples from Wisconsin, USA.</title>
        <authorList>
            <person name="Neumann A."/>
        </authorList>
    </citation>
    <scope>NUCLEOTIDE SEQUENCE [LARGE SCALE GENOMIC DNA]</scope>
    <source>
        <strain evidence="1 2">UWS3</strain>
    </source>
</reference>
<sequence length="58" mass="7035">MYYVENKIISDEKAEQIKSKNHQIWNHFWSIPSDQRTRTDWEKLLDIQILVKISDQSS</sequence>
<dbReference type="EMBL" id="PGEX01000001">
    <property type="protein sequence ID" value="PJJ41370.1"/>
    <property type="molecule type" value="Genomic_DNA"/>
</dbReference>
<dbReference type="Proteomes" id="UP000231134">
    <property type="component" value="Unassembled WGS sequence"/>
</dbReference>
<evidence type="ECO:0000313" key="2">
    <source>
        <dbReference type="Proteomes" id="UP000231134"/>
    </source>
</evidence>
<comment type="caution">
    <text evidence="1">The sequence shown here is derived from an EMBL/GenBank/DDBJ whole genome shotgun (WGS) entry which is preliminary data.</text>
</comment>
<keyword evidence="2" id="KW-1185">Reference proteome</keyword>